<dbReference type="InterPro" id="IPR006225">
    <property type="entry name" value="PsdUridine_synth_RluC/D"/>
</dbReference>
<dbReference type="GO" id="GO:0006397">
    <property type="term" value="P:mRNA processing"/>
    <property type="evidence" value="ECO:0007669"/>
    <property type="project" value="UniProtKB-KW"/>
</dbReference>
<dbReference type="GO" id="GO:0000455">
    <property type="term" value="P:enzyme-directed rRNA pseudouridine synthesis"/>
    <property type="evidence" value="ECO:0007669"/>
    <property type="project" value="TreeGrafter"/>
</dbReference>
<feature type="active site" evidence="8">
    <location>
        <position position="142"/>
    </location>
</feature>
<dbReference type="Proteomes" id="UP000789390">
    <property type="component" value="Unassembled WGS sequence"/>
</dbReference>
<dbReference type="InterPro" id="IPR020103">
    <property type="entry name" value="PsdUridine_synth_cat_dom_sf"/>
</dbReference>
<evidence type="ECO:0000313" key="12">
    <source>
        <dbReference type="Proteomes" id="UP000789390"/>
    </source>
</evidence>
<feature type="compositionally biased region" description="Polar residues" evidence="9">
    <location>
        <begin position="395"/>
        <end position="413"/>
    </location>
</feature>
<organism evidence="11 12">
    <name type="scientific">Daphnia galeata</name>
    <dbReference type="NCBI Taxonomy" id="27404"/>
    <lineage>
        <taxon>Eukaryota</taxon>
        <taxon>Metazoa</taxon>
        <taxon>Ecdysozoa</taxon>
        <taxon>Arthropoda</taxon>
        <taxon>Crustacea</taxon>
        <taxon>Branchiopoda</taxon>
        <taxon>Diplostraca</taxon>
        <taxon>Cladocera</taxon>
        <taxon>Anomopoda</taxon>
        <taxon>Daphniidae</taxon>
        <taxon>Daphnia</taxon>
    </lineage>
</organism>
<dbReference type="PANTHER" id="PTHR21600:SF40">
    <property type="entry name" value="PSEUDOURIDYLATE SYNTHASE RPUSD2"/>
    <property type="match status" value="1"/>
</dbReference>
<evidence type="ECO:0000256" key="7">
    <source>
        <dbReference type="ARBA" id="ARBA00080257"/>
    </source>
</evidence>
<dbReference type="GO" id="GO:0009982">
    <property type="term" value="F:pseudouridine synthase activity"/>
    <property type="evidence" value="ECO:0007669"/>
    <property type="project" value="InterPro"/>
</dbReference>
<evidence type="ECO:0000313" key="11">
    <source>
        <dbReference type="EMBL" id="CAH0098250.1"/>
    </source>
</evidence>
<feature type="compositionally biased region" description="Low complexity" evidence="9">
    <location>
        <begin position="320"/>
        <end position="334"/>
    </location>
</feature>
<dbReference type="InterPro" id="IPR050188">
    <property type="entry name" value="RluA_PseudoU_synthase"/>
</dbReference>
<name>A0A8J2WE65_9CRUS</name>
<dbReference type="InterPro" id="IPR006145">
    <property type="entry name" value="PsdUridine_synth_RsuA/RluA"/>
</dbReference>
<dbReference type="PANTHER" id="PTHR21600">
    <property type="entry name" value="MITOCHONDRIAL RNA PSEUDOURIDINE SYNTHASE"/>
    <property type="match status" value="1"/>
</dbReference>
<comment type="similarity">
    <text evidence="1">Belongs to the pseudouridine synthase RluA family.</text>
</comment>
<dbReference type="Gene3D" id="3.30.2350.10">
    <property type="entry name" value="Pseudouridine synthase"/>
    <property type="match status" value="1"/>
</dbReference>
<keyword evidence="4" id="KW-0413">Isomerase</keyword>
<feature type="region of interest" description="Disordered" evidence="9">
    <location>
        <begin position="394"/>
        <end position="413"/>
    </location>
</feature>
<reference evidence="11" key="1">
    <citation type="submission" date="2021-11" db="EMBL/GenBank/DDBJ databases">
        <authorList>
            <person name="Schell T."/>
        </authorList>
    </citation>
    <scope>NUCLEOTIDE SEQUENCE</scope>
    <source>
        <strain evidence="11">M5</strain>
    </source>
</reference>
<dbReference type="SUPFAM" id="SSF55120">
    <property type="entry name" value="Pseudouridine synthase"/>
    <property type="match status" value="1"/>
</dbReference>
<dbReference type="FunFam" id="3.30.2350.10:FF:000010">
    <property type="entry name" value="RNA pseudouridine synthase domain-containing 2"/>
    <property type="match status" value="1"/>
</dbReference>
<accession>A0A8J2WE65</accession>
<evidence type="ECO:0000256" key="8">
    <source>
        <dbReference type="PIRSR" id="PIRSR606225-1"/>
    </source>
</evidence>
<evidence type="ECO:0000256" key="9">
    <source>
        <dbReference type="SAM" id="MobiDB-lite"/>
    </source>
</evidence>
<dbReference type="InterPro" id="IPR006224">
    <property type="entry name" value="PsdUridine_synth_RluA-like_CS"/>
</dbReference>
<dbReference type="CDD" id="cd02557">
    <property type="entry name" value="PseudoU_synth_ScRIB2"/>
    <property type="match status" value="1"/>
</dbReference>
<dbReference type="GO" id="GO:0003723">
    <property type="term" value="F:RNA binding"/>
    <property type="evidence" value="ECO:0007669"/>
    <property type="project" value="InterPro"/>
</dbReference>
<comment type="caution">
    <text evidence="11">The sequence shown here is derived from an EMBL/GenBank/DDBJ whole genome shotgun (WGS) entry which is preliminary data.</text>
</comment>
<feature type="region of interest" description="Disordered" evidence="9">
    <location>
        <begin position="426"/>
        <end position="447"/>
    </location>
</feature>
<protein>
    <recommendedName>
        <fullName evidence="6">Pseudouridylate synthase RPUSD2</fullName>
    </recommendedName>
    <alternativeName>
        <fullName evidence="7">RNA pseudouridylate synthase domain-containing protein 2</fullName>
    </alternativeName>
</protein>
<dbReference type="EMBL" id="CAKKLH010000001">
    <property type="protein sequence ID" value="CAH0098250.1"/>
    <property type="molecule type" value="Genomic_DNA"/>
</dbReference>
<dbReference type="OrthoDB" id="424794at2759"/>
<evidence type="ECO:0000256" key="1">
    <source>
        <dbReference type="ARBA" id="ARBA00010876"/>
    </source>
</evidence>
<proteinExistence type="inferred from homology"/>
<evidence type="ECO:0000256" key="6">
    <source>
        <dbReference type="ARBA" id="ARBA00072682"/>
    </source>
</evidence>
<evidence type="ECO:0000256" key="5">
    <source>
        <dbReference type="ARBA" id="ARBA00057241"/>
    </source>
</evidence>
<keyword evidence="2" id="KW-0597">Phosphoprotein</keyword>
<evidence type="ECO:0000256" key="3">
    <source>
        <dbReference type="ARBA" id="ARBA00022664"/>
    </source>
</evidence>
<evidence type="ECO:0000259" key="10">
    <source>
        <dbReference type="Pfam" id="PF00849"/>
    </source>
</evidence>
<comment type="function">
    <text evidence="5">Pseudouridine synthase that catalyzes pseudouridylation of mRNAs.</text>
</comment>
<gene>
    <name evidence="11" type="ORF">DGAL_LOCUS297</name>
</gene>
<evidence type="ECO:0000256" key="4">
    <source>
        <dbReference type="ARBA" id="ARBA00023235"/>
    </source>
</evidence>
<keyword evidence="12" id="KW-1185">Reference proteome</keyword>
<evidence type="ECO:0000256" key="2">
    <source>
        <dbReference type="ARBA" id="ARBA00022553"/>
    </source>
</evidence>
<feature type="domain" description="Pseudouridine synthase RsuA/RluA-like" evidence="10">
    <location>
        <begin position="99"/>
        <end position="245"/>
    </location>
</feature>
<feature type="region of interest" description="Disordered" evidence="9">
    <location>
        <begin position="315"/>
        <end position="345"/>
    </location>
</feature>
<dbReference type="Pfam" id="PF00849">
    <property type="entry name" value="PseudoU_synth_2"/>
    <property type="match status" value="1"/>
</dbReference>
<keyword evidence="3" id="KW-0507">mRNA processing</keyword>
<dbReference type="NCBIfam" id="TIGR00005">
    <property type="entry name" value="rluA_subfam"/>
    <property type="match status" value="1"/>
</dbReference>
<dbReference type="AlphaFoldDB" id="A0A8J2WE65"/>
<sequence length="509" mass="57145">MFCFCIGLRKVYPYYFTFTTFTKGRWVGEKILDVFAREFRAHPVEEYERCIKSGSLTVNYEKVDIDYRLKHNDLLANIVHRHERPVIGDAVSIVHLDDDLVVVHKPPSVPVHPCGRYRHNTVAFILAKEHNLRNLRTIHRLDRLTSGLLMFGRNQEKARQMEVQIRTRLVSKEYVCRVGGEFPSGPIMCTEPIEVVSYKIGVCRVSPKGKDCQTEFERLSYNGKTSVVLCKPRTGRMHQIRVHLQYLGYPIANDPLYNHVVFGPEKGKDGNIGKTDEELIHDLISIHNAENWLGGEGDDFAPNFFSGVIPAEATGVATPSSSSGGMASGVSSRSQTPDTAVSKEAPTAVISLPEFKPDTEIEATEVQVSSVTLTDPSPLATLLVSPTGAVLESECSVNDKSSSPTGNVNSESDTVAEDIAVKLEENTDQIDRNSPESSNKMNDDSAVDSYNSDKVTFDEHCFECKTRFRDPKPKDLMMFLHAWRYKGPGWSYETQLPTWAQDDWQNDEY</sequence>
<dbReference type="PROSITE" id="PS01129">
    <property type="entry name" value="PSI_RLU"/>
    <property type="match status" value="1"/>
</dbReference>